<reference evidence="3" key="2">
    <citation type="submission" date="2015-01" db="EMBL/GenBank/DDBJ databases">
        <title>Evolutionary Origins and Diversification of the Mycorrhizal Mutualists.</title>
        <authorList>
            <consortium name="DOE Joint Genome Institute"/>
            <consortium name="Mycorrhizal Genomics Consortium"/>
            <person name="Kohler A."/>
            <person name="Kuo A."/>
            <person name="Nagy L.G."/>
            <person name="Floudas D."/>
            <person name="Copeland A."/>
            <person name="Barry K.W."/>
            <person name="Cichocki N."/>
            <person name="Veneault-Fourrey C."/>
            <person name="LaButti K."/>
            <person name="Lindquist E.A."/>
            <person name="Lipzen A."/>
            <person name="Lundell T."/>
            <person name="Morin E."/>
            <person name="Murat C."/>
            <person name="Riley R."/>
            <person name="Ohm R."/>
            <person name="Sun H."/>
            <person name="Tunlid A."/>
            <person name="Henrissat B."/>
            <person name="Grigoriev I.V."/>
            <person name="Hibbett D.S."/>
            <person name="Martin F."/>
        </authorList>
    </citation>
    <scope>NUCLEOTIDE SEQUENCE [LARGE SCALE GENOMIC DNA]</scope>
    <source>
        <strain evidence="3">MAFF 305830</strain>
    </source>
</reference>
<dbReference type="Proteomes" id="UP000054097">
    <property type="component" value="Unassembled WGS sequence"/>
</dbReference>
<dbReference type="EMBL" id="KN824297">
    <property type="protein sequence ID" value="KIM27687.1"/>
    <property type="molecule type" value="Genomic_DNA"/>
</dbReference>
<dbReference type="HOGENOM" id="CLU_1571601_0_0_1"/>
<feature type="compositionally biased region" description="Basic and acidic residues" evidence="1">
    <location>
        <begin position="46"/>
        <end position="55"/>
    </location>
</feature>
<dbReference type="AlphaFoldDB" id="A0A0C2XEY6"/>
<keyword evidence="3" id="KW-1185">Reference proteome</keyword>
<sequence>MPAVAAPPAPPAPPAGPIPPPAENEGPPQDEQEPAAPPEGDQDQEQEPRQDDERAPSPNPLLVFVPPGGVDAGGGHPRQSNEVRTLLDRINFQTFPENLPRLRRSKARENPQLLVESDDEVACLVQAHEPVESFRRPDYITIPVVDGVEFAFNTSANVDPTTVEEALKRP</sequence>
<feature type="non-terminal residue" evidence="2">
    <location>
        <position position="170"/>
    </location>
</feature>
<organism evidence="2 3">
    <name type="scientific">Serendipita vermifera MAFF 305830</name>
    <dbReference type="NCBI Taxonomy" id="933852"/>
    <lineage>
        <taxon>Eukaryota</taxon>
        <taxon>Fungi</taxon>
        <taxon>Dikarya</taxon>
        <taxon>Basidiomycota</taxon>
        <taxon>Agaricomycotina</taxon>
        <taxon>Agaricomycetes</taxon>
        <taxon>Sebacinales</taxon>
        <taxon>Serendipitaceae</taxon>
        <taxon>Serendipita</taxon>
    </lineage>
</organism>
<accession>A0A0C2XEY6</accession>
<evidence type="ECO:0000313" key="3">
    <source>
        <dbReference type="Proteomes" id="UP000054097"/>
    </source>
</evidence>
<protein>
    <submittedName>
        <fullName evidence="2">Uncharacterized protein</fullName>
    </submittedName>
</protein>
<feature type="region of interest" description="Disordered" evidence="1">
    <location>
        <begin position="1"/>
        <end position="80"/>
    </location>
</feature>
<feature type="compositionally biased region" description="Pro residues" evidence="1">
    <location>
        <begin position="1"/>
        <end position="22"/>
    </location>
</feature>
<gene>
    <name evidence="2" type="ORF">M408DRAFT_329874</name>
</gene>
<proteinExistence type="predicted"/>
<reference evidence="2 3" key="1">
    <citation type="submission" date="2014-04" db="EMBL/GenBank/DDBJ databases">
        <authorList>
            <consortium name="DOE Joint Genome Institute"/>
            <person name="Kuo A."/>
            <person name="Zuccaro A."/>
            <person name="Kohler A."/>
            <person name="Nagy L.G."/>
            <person name="Floudas D."/>
            <person name="Copeland A."/>
            <person name="Barry K.W."/>
            <person name="Cichocki N."/>
            <person name="Veneault-Fourrey C."/>
            <person name="LaButti K."/>
            <person name="Lindquist E.A."/>
            <person name="Lipzen A."/>
            <person name="Lundell T."/>
            <person name="Morin E."/>
            <person name="Murat C."/>
            <person name="Sun H."/>
            <person name="Tunlid A."/>
            <person name="Henrissat B."/>
            <person name="Grigoriev I.V."/>
            <person name="Hibbett D.S."/>
            <person name="Martin F."/>
            <person name="Nordberg H.P."/>
            <person name="Cantor M.N."/>
            <person name="Hua S.X."/>
        </authorList>
    </citation>
    <scope>NUCLEOTIDE SEQUENCE [LARGE SCALE GENOMIC DNA]</scope>
    <source>
        <strain evidence="2 3">MAFF 305830</strain>
    </source>
</reference>
<evidence type="ECO:0000313" key="2">
    <source>
        <dbReference type="EMBL" id="KIM27687.1"/>
    </source>
</evidence>
<name>A0A0C2XEY6_SERVB</name>
<evidence type="ECO:0000256" key="1">
    <source>
        <dbReference type="SAM" id="MobiDB-lite"/>
    </source>
</evidence>